<feature type="domain" description="C2H2-type" evidence="17">
    <location>
        <begin position="738"/>
        <end position="765"/>
    </location>
</feature>
<dbReference type="InterPro" id="IPR003655">
    <property type="entry name" value="aKRAB"/>
</dbReference>
<dbReference type="SUPFAM" id="SSF57667">
    <property type="entry name" value="beta-beta-alpha zinc fingers"/>
    <property type="match status" value="5"/>
</dbReference>
<comment type="caution">
    <text evidence="20">The sequence shown here is derived from an EMBL/GenBank/DDBJ whole genome shotgun (WGS) entry which is preliminary data.</text>
</comment>
<feature type="compositionally biased region" description="Acidic residues" evidence="16">
    <location>
        <begin position="627"/>
        <end position="638"/>
    </location>
</feature>
<dbReference type="FunFam" id="3.30.160.60:FF:002343">
    <property type="entry name" value="Zinc finger protein 33A"/>
    <property type="match status" value="1"/>
</dbReference>
<keyword evidence="7" id="KW-0677">Repeat</keyword>
<evidence type="ECO:0000313" key="20">
    <source>
        <dbReference type="EMBL" id="OPJ75521.1"/>
    </source>
</evidence>
<dbReference type="PROSITE" id="PS50157">
    <property type="entry name" value="ZINC_FINGER_C2H2_2"/>
    <property type="match status" value="9"/>
</dbReference>
<protein>
    <recommendedName>
        <fullName evidence="22">Zinc finger protein 777</fullName>
    </recommendedName>
</protein>
<feature type="region of interest" description="Disordered" evidence="16">
    <location>
        <begin position="757"/>
        <end position="787"/>
    </location>
</feature>
<dbReference type="GO" id="GO:0003677">
    <property type="term" value="F:DNA binding"/>
    <property type="evidence" value="ECO:0007669"/>
    <property type="project" value="UniProtKB-KW"/>
</dbReference>
<keyword evidence="11" id="KW-0805">Transcription regulation</keyword>
<dbReference type="Gene3D" id="6.10.140.140">
    <property type="match status" value="1"/>
</dbReference>
<feature type="domain" description="C2H2-type" evidence="17">
    <location>
        <begin position="958"/>
        <end position="983"/>
    </location>
</feature>
<feature type="compositionally biased region" description="Basic and acidic residues" evidence="16">
    <location>
        <begin position="233"/>
        <end position="242"/>
    </location>
</feature>
<dbReference type="GO" id="GO:0000981">
    <property type="term" value="F:DNA-binding transcription factor activity, RNA polymerase II-specific"/>
    <property type="evidence" value="ECO:0007669"/>
    <property type="project" value="TreeGrafter"/>
</dbReference>
<dbReference type="CDD" id="cd07765">
    <property type="entry name" value="KRAB_A-box"/>
    <property type="match status" value="1"/>
</dbReference>
<reference evidence="20 21" key="1">
    <citation type="submission" date="2016-02" db="EMBL/GenBank/DDBJ databases">
        <title>Band-tailed pigeon sequencing and assembly.</title>
        <authorList>
            <person name="Soares A.E."/>
            <person name="Novak B.J."/>
            <person name="Rice E.S."/>
            <person name="O'Connell B."/>
            <person name="Chang D."/>
            <person name="Weber S."/>
            <person name="Shapiro B."/>
        </authorList>
    </citation>
    <scope>NUCLEOTIDE SEQUENCE [LARGE SCALE GENOMIC DNA]</scope>
    <source>
        <strain evidence="20">BTP2013</strain>
        <tissue evidence="20">Blood</tissue>
    </source>
</reference>
<dbReference type="PANTHER" id="PTHR24394">
    <property type="entry name" value="ZINC FINGER PROTEIN"/>
    <property type="match status" value="1"/>
</dbReference>
<evidence type="ECO:0000256" key="10">
    <source>
        <dbReference type="ARBA" id="ARBA00022843"/>
    </source>
</evidence>
<dbReference type="FunFam" id="3.30.160.60:FF:000065">
    <property type="entry name" value="B-cell CLL/lymphoma 6, member B"/>
    <property type="match status" value="1"/>
</dbReference>
<dbReference type="FunFam" id="3.30.160.60:FF:000617">
    <property type="entry name" value="Zinc finger protein 777"/>
    <property type="match status" value="1"/>
</dbReference>
<feature type="domain" description="KRAB-related" evidence="19">
    <location>
        <begin position="453"/>
        <end position="517"/>
    </location>
</feature>
<evidence type="ECO:0000256" key="8">
    <source>
        <dbReference type="ARBA" id="ARBA00022771"/>
    </source>
</evidence>
<dbReference type="FunFam" id="3.30.160.60:FF:000414">
    <property type="entry name" value="Zinc finger protein 398"/>
    <property type="match status" value="1"/>
</dbReference>
<evidence type="ECO:0000256" key="2">
    <source>
        <dbReference type="ARBA" id="ARBA00004123"/>
    </source>
</evidence>
<dbReference type="Pfam" id="PF01352">
    <property type="entry name" value="KRAB"/>
    <property type="match status" value="1"/>
</dbReference>
<evidence type="ECO:0000256" key="1">
    <source>
        <dbReference type="ARBA" id="ARBA00003767"/>
    </source>
</evidence>
<evidence type="ECO:0000256" key="3">
    <source>
        <dbReference type="ARBA" id="ARBA00006991"/>
    </source>
</evidence>
<dbReference type="Gene3D" id="3.30.160.60">
    <property type="entry name" value="Classic Zinc Finger"/>
    <property type="match status" value="9"/>
</dbReference>
<dbReference type="GO" id="GO:0005634">
    <property type="term" value="C:nucleus"/>
    <property type="evidence" value="ECO:0007669"/>
    <property type="project" value="UniProtKB-SubCell"/>
</dbReference>
<keyword evidence="6" id="KW-0479">Metal-binding</keyword>
<accession>A0A1V4JTM1</accession>
<dbReference type="InterPro" id="IPR036051">
    <property type="entry name" value="KRAB_dom_sf"/>
</dbReference>
<evidence type="ECO:0000256" key="13">
    <source>
        <dbReference type="ARBA" id="ARBA00023163"/>
    </source>
</evidence>
<feature type="domain" description="C2H2-type" evidence="17">
    <location>
        <begin position="874"/>
        <end position="901"/>
    </location>
</feature>
<dbReference type="InterPro" id="IPR036236">
    <property type="entry name" value="Znf_C2H2_sf"/>
</dbReference>
<organism evidence="20 21">
    <name type="scientific">Patagioenas fasciata monilis</name>
    <dbReference type="NCBI Taxonomy" id="372326"/>
    <lineage>
        <taxon>Eukaryota</taxon>
        <taxon>Metazoa</taxon>
        <taxon>Chordata</taxon>
        <taxon>Craniata</taxon>
        <taxon>Vertebrata</taxon>
        <taxon>Euteleostomi</taxon>
        <taxon>Archelosauria</taxon>
        <taxon>Archosauria</taxon>
        <taxon>Dinosauria</taxon>
        <taxon>Saurischia</taxon>
        <taxon>Theropoda</taxon>
        <taxon>Coelurosauria</taxon>
        <taxon>Aves</taxon>
        <taxon>Neognathae</taxon>
        <taxon>Neoaves</taxon>
        <taxon>Columbimorphae</taxon>
        <taxon>Columbiformes</taxon>
        <taxon>Columbidae</taxon>
        <taxon>Patagioenas</taxon>
    </lineage>
</organism>
<dbReference type="FunFam" id="3.30.160.60:FF:000363">
    <property type="entry name" value="Zinc finger protein 239"/>
    <property type="match status" value="1"/>
</dbReference>
<feature type="compositionally biased region" description="Basic and acidic residues" evidence="16">
    <location>
        <begin position="341"/>
        <end position="351"/>
    </location>
</feature>
<sequence length="983" mass="110669">MPASGRKRKANFSNDETETLVWNVVRHFSALYGSEALRAHPVRRKQLWTQIQSRVNFLGYTERSIDDLKHKWRDLRLDVKKKITSKKHLPMNRAGGPLHKPRLTPLEKMVASTFLQASHDSEPEIILDPDLFFPGATKQSFMHLQPGVSHPSIYIDTNGQPSALPDVEGSAVPRLAVQSPDPSVICEYSRGEGQSSSAESGPELRTPDMSAISPSLRNESLVSYASMSEEEEREGREVERGHGGAAGTQPAPEAPTSAEEDMKLSRQAMLIRRCSSQGSVTSLPEDPLNPVDAPSDWGHEGVSELARGLDSSHPEEQAGGPEMGALPREPVLPPRCPSPPRPERTSERETQTAELSLTVVAAVQAVERKVDSHSTRLLDLEGRTGMAEKKLIDCEKTAAELGNQLESKCAALGTLIQEYGLLQRRLENMENLLKNRNFWILRLPPGRKGEVPKVPVTFDDVSVYFNAKEWEKLEEWQKELYKNVMKGNYESLISLDYAISKPGVLSQVEQGEEPRVRTEQDLEESEIMTDATAAGIRVVIKTEELLPEDSPENAELRGMSGQSEGSFQSPDEEAACESPYGSVSPPRDLPGTSLGDSSEYGADFNEIQRVIVHHGSCTEDGVVIKTEEEEEEEDDPDTLEPCAMFSGRSEPPPFPGHEPGLGREPQRSSKPQPRSLAAARVGKPPACERDPAEMKPALAQQRNRTRERPYICPECGKSFMLKINFMIHQRNHLKEGPYECHECDLSFRNKQQFLLHQRSHTRRGVGVPRRPEHGLKPQARPPPPGKPYKCSECESSFSHKSSLSKHQITHVGERPFTCGECRRSFRLQISLIMHQRIHAGKNEMAFLCPQCGKNFTRPSHLLRHQRTHTGERPYQCSQCEKTFSEKSKLTNHYRIHTRERPHACAVCGKGFIRKHHLLEHQRIHTGERPYHCSECGKNFTQKHHLLEHQRAHTGERPYPCTECTKCFRYKQSLKYHLRTHMGE</sequence>
<feature type="domain" description="C2H2-type" evidence="17">
    <location>
        <begin position="930"/>
        <end position="957"/>
    </location>
</feature>
<keyword evidence="10" id="KW-0832">Ubl conjugation</keyword>
<keyword evidence="9" id="KW-0862">Zinc</keyword>
<keyword evidence="21" id="KW-1185">Reference proteome</keyword>
<proteinExistence type="inferred from homology"/>
<dbReference type="InterPro" id="IPR028002">
    <property type="entry name" value="Myb_DNA-bind_5"/>
</dbReference>
<comment type="function">
    <text evidence="1">May be involved in transcriptional regulation.</text>
</comment>
<dbReference type="GO" id="GO:0008270">
    <property type="term" value="F:zinc ion binding"/>
    <property type="evidence" value="ECO:0007669"/>
    <property type="project" value="UniProtKB-KW"/>
</dbReference>
<evidence type="ECO:0000259" key="19">
    <source>
        <dbReference type="PROSITE" id="PS50806"/>
    </source>
</evidence>
<feature type="domain" description="C2H2-type" evidence="17">
    <location>
        <begin position="902"/>
        <end position="929"/>
    </location>
</feature>
<dbReference type="FunFam" id="3.30.160.60:FF:001506">
    <property type="entry name" value="Zinc finger protein"/>
    <property type="match status" value="1"/>
</dbReference>
<dbReference type="SUPFAM" id="SSF109640">
    <property type="entry name" value="KRAB domain (Kruppel-associated box)"/>
    <property type="match status" value="1"/>
</dbReference>
<evidence type="ECO:0000256" key="4">
    <source>
        <dbReference type="ARBA" id="ARBA00022499"/>
    </source>
</evidence>
<dbReference type="STRING" id="372326.A0A1V4JTM1"/>
<feature type="compositionally biased region" description="Polar residues" evidence="16">
    <location>
        <begin position="212"/>
        <end position="226"/>
    </location>
</feature>
<evidence type="ECO:0000256" key="6">
    <source>
        <dbReference type="ARBA" id="ARBA00022723"/>
    </source>
</evidence>
<dbReference type="AlphaFoldDB" id="A0A1V4JTM1"/>
<dbReference type="FunFam" id="3.30.160.60:FF:002110">
    <property type="entry name" value="Zinc finger protein 1053"/>
    <property type="match status" value="1"/>
</dbReference>
<dbReference type="EMBL" id="LSYS01006249">
    <property type="protein sequence ID" value="OPJ75521.1"/>
    <property type="molecule type" value="Genomic_DNA"/>
</dbReference>
<feature type="domain" description="C2H2-type" evidence="17">
    <location>
        <begin position="710"/>
        <end position="737"/>
    </location>
</feature>
<feature type="domain" description="KRAB" evidence="18">
    <location>
        <begin position="456"/>
        <end position="527"/>
    </location>
</feature>
<evidence type="ECO:0000256" key="7">
    <source>
        <dbReference type="ARBA" id="ARBA00022737"/>
    </source>
</evidence>
<feature type="region of interest" description="Disordered" evidence="16">
    <location>
        <begin position="184"/>
        <end position="262"/>
    </location>
</feature>
<keyword evidence="8 15" id="KW-0863">Zinc-finger</keyword>
<keyword evidence="5" id="KW-0597">Phosphoprotein</keyword>
<evidence type="ECO:0000256" key="12">
    <source>
        <dbReference type="ARBA" id="ARBA00023125"/>
    </source>
</evidence>
<dbReference type="SMART" id="SM00349">
    <property type="entry name" value="KRAB"/>
    <property type="match status" value="1"/>
</dbReference>
<evidence type="ECO:0000256" key="16">
    <source>
        <dbReference type="SAM" id="MobiDB-lite"/>
    </source>
</evidence>
<feature type="compositionally biased region" description="Polar residues" evidence="16">
    <location>
        <begin position="560"/>
        <end position="569"/>
    </location>
</feature>
<feature type="region of interest" description="Disordered" evidence="16">
    <location>
        <begin position="276"/>
        <end position="351"/>
    </location>
</feature>
<dbReference type="FunFam" id="3.30.160.60:FF:000410">
    <property type="entry name" value="Zinc finger protein 777"/>
    <property type="match status" value="1"/>
</dbReference>
<evidence type="ECO:0000256" key="11">
    <source>
        <dbReference type="ARBA" id="ARBA00023015"/>
    </source>
</evidence>
<keyword evidence="4" id="KW-1017">Isopeptide bond</keyword>
<dbReference type="Pfam" id="PF13873">
    <property type="entry name" value="Myb_DNA-bind_5"/>
    <property type="match status" value="1"/>
</dbReference>
<dbReference type="PROSITE" id="PS50805">
    <property type="entry name" value="KRAB"/>
    <property type="match status" value="1"/>
</dbReference>
<feature type="compositionally biased region" description="Pro residues" evidence="16">
    <location>
        <begin position="330"/>
        <end position="340"/>
    </location>
</feature>
<feature type="region of interest" description="Disordered" evidence="16">
    <location>
        <begin position="544"/>
        <end position="600"/>
    </location>
</feature>
<dbReference type="PROSITE" id="PS50806">
    <property type="entry name" value="KRAB_RELATED"/>
    <property type="match status" value="1"/>
</dbReference>
<dbReference type="Proteomes" id="UP000190648">
    <property type="component" value="Unassembled WGS sequence"/>
</dbReference>
<evidence type="ECO:0000256" key="15">
    <source>
        <dbReference type="PROSITE-ProRule" id="PRU00042"/>
    </source>
</evidence>
<evidence type="ECO:0000256" key="5">
    <source>
        <dbReference type="ARBA" id="ARBA00022553"/>
    </source>
</evidence>
<dbReference type="Pfam" id="PF00096">
    <property type="entry name" value="zf-C2H2"/>
    <property type="match status" value="9"/>
</dbReference>
<evidence type="ECO:0000313" key="21">
    <source>
        <dbReference type="Proteomes" id="UP000190648"/>
    </source>
</evidence>
<evidence type="ECO:0000259" key="18">
    <source>
        <dbReference type="PROSITE" id="PS50805"/>
    </source>
</evidence>
<feature type="region of interest" description="Disordered" evidence="16">
    <location>
        <begin position="627"/>
        <end position="705"/>
    </location>
</feature>
<keyword evidence="12" id="KW-0238">DNA-binding</keyword>
<evidence type="ECO:0000259" key="17">
    <source>
        <dbReference type="PROSITE" id="PS50157"/>
    </source>
</evidence>
<name>A0A1V4JTM1_PATFA</name>
<dbReference type="PANTHER" id="PTHR24394:SF48">
    <property type="entry name" value="ZINC FINGER PROTEIN 771"/>
    <property type="match status" value="1"/>
</dbReference>
<comment type="similarity">
    <text evidence="3">Belongs to the krueppel C2H2-type zinc-finger protein family.</text>
</comment>
<feature type="domain" description="C2H2-type" evidence="17">
    <location>
        <begin position="788"/>
        <end position="815"/>
    </location>
</feature>
<keyword evidence="14" id="KW-0539">Nucleus</keyword>
<keyword evidence="13" id="KW-0804">Transcription</keyword>
<dbReference type="InterPro" id="IPR001909">
    <property type="entry name" value="KRAB"/>
</dbReference>
<evidence type="ECO:0000256" key="9">
    <source>
        <dbReference type="ARBA" id="ARBA00022833"/>
    </source>
</evidence>
<evidence type="ECO:0000256" key="14">
    <source>
        <dbReference type="ARBA" id="ARBA00023242"/>
    </source>
</evidence>
<dbReference type="SMART" id="SM00355">
    <property type="entry name" value="ZnF_C2H2"/>
    <property type="match status" value="9"/>
</dbReference>
<gene>
    <name evidence="20" type="ORF">AV530_003969</name>
</gene>
<comment type="subcellular location">
    <subcellularLocation>
        <location evidence="2">Nucleus</location>
    </subcellularLocation>
</comment>
<dbReference type="InterPro" id="IPR013087">
    <property type="entry name" value="Znf_C2H2_type"/>
</dbReference>
<evidence type="ECO:0008006" key="22">
    <source>
        <dbReference type="Google" id="ProtNLM"/>
    </source>
</evidence>
<dbReference type="OrthoDB" id="654211at2759"/>
<feature type="domain" description="C2H2-type" evidence="17">
    <location>
        <begin position="846"/>
        <end position="873"/>
    </location>
</feature>
<dbReference type="PROSITE" id="PS00028">
    <property type="entry name" value="ZINC_FINGER_C2H2_1"/>
    <property type="match status" value="9"/>
</dbReference>
<feature type="domain" description="C2H2-type" evidence="17">
    <location>
        <begin position="816"/>
        <end position="843"/>
    </location>
</feature>
<dbReference type="FunFam" id="3.30.160.60:FF:000540">
    <property type="entry name" value="zinc finger protein 263 isoform X1"/>
    <property type="match status" value="1"/>
</dbReference>